<name>A0ABV6KCN0_9BACI</name>
<evidence type="ECO:0000313" key="4">
    <source>
        <dbReference type="Proteomes" id="UP001589838"/>
    </source>
</evidence>
<sequence>MKCSLIRDLLPLYVEGDCSKDTSLMVKEHLESCSDCGELYELMKSPIDIKVIDQPVATGSKDGIELWKKYYGRLILKGTGLFLCVYIAVVMLILLLK</sequence>
<keyword evidence="1" id="KW-0472">Membrane</keyword>
<feature type="transmembrane region" description="Helical" evidence="1">
    <location>
        <begin position="74"/>
        <end position="96"/>
    </location>
</feature>
<keyword evidence="1" id="KW-0812">Transmembrane</keyword>
<evidence type="ECO:0000313" key="3">
    <source>
        <dbReference type="EMBL" id="MFC0470695.1"/>
    </source>
</evidence>
<protein>
    <submittedName>
        <fullName evidence="3">Zf-HC2 domain-containing protein</fullName>
    </submittedName>
</protein>
<keyword evidence="4" id="KW-1185">Reference proteome</keyword>
<proteinExistence type="predicted"/>
<organism evidence="3 4">
    <name type="scientific">Halalkalibacter kiskunsagensis</name>
    <dbReference type="NCBI Taxonomy" id="1548599"/>
    <lineage>
        <taxon>Bacteria</taxon>
        <taxon>Bacillati</taxon>
        <taxon>Bacillota</taxon>
        <taxon>Bacilli</taxon>
        <taxon>Bacillales</taxon>
        <taxon>Bacillaceae</taxon>
        <taxon>Halalkalibacter</taxon>
    </lineage>
</organism>
<gene>
    <name evidence="3" type="ORF">ACFFHM_09360</name>
</gene>
<dbReference type="InterPro" id="IPR027383">
    <property type="entry name" value="Znf_put"/>
</dbReference>
<dbReference type="EMBL" id="JBHLUX010000024">
    <property type="protein sequence ID" value="MFC0470695.1"/>
    <property type="molecule type" value="Genomic_DNA"/>
</dbReference>
<accession>A0ABV6KCN0</accession>
<dbReference type="Pfam" id="PF13490">
    <property type="entry name" value="zf-HC2"/>
    <property type="match status" value="1"/>
</dbReference>
<dbReference type="RefSeq" id="WP_335959256.1">
    <property type="nucleotide sequence ID" value="NZ_JAXBLX010000004.1"/>
</dbReference>
<feature type="domain" description="Putative zinc-finger" evidence="2">
    <location>
        <begin position="3"/>
        <end position="36"/>
    </location>
</feature>
<reference evidence="3 4" key="1">
    <citation type="submission" date="2024-09" db="EMBL/GenBank/DDBJ databases">
        <authorList>
            <person name="Sun Q."/>
            <person name="Mori K."/>
        </authorList>
    </citation>
    <scope>NUCLEOTIDE SEQUENCE [LARGE SCALE GENOMIC DNA]</scope>
    <source>
        <strain evidence="3 4">NCAIM B.02610</strain>
    </source>
</reference>
<comment type="caution">
    <text evidence="3">The sequence shown here is derived from an EMBL/GenBank/DDBJ whole genome shotgun (WGS) entry which is preliminary data.</text>
</comment>
<evidence type="ECO:0000259" key="2">
    <source>
        <dbReference type="Pfam" id="PF13490"/>
    </source>
</evidence>
<dbReference type="Proteomes" id="UP001589838">
    <property type="component" value="Unassembled WGS sequence"/>
</dbReference>
<evidence type="ECO:0000256" key="1">
    <source>
        <dbReference type="SAM" id="Phobius"/>
    </source>
</evidence>
<keyword evidence="1" id="KW-1133">Transmembrane helix</keyword>